<dbReference type="Proteomes" id="UP000675747">
    <property type="component" value="Unassembled WGS sequence"/>
</dbReference>
<evidence type="ECO:0000313" key="1">
    <source>
        <dbReference type="EMBL" id="MBR0562620.1"/>
    </source>
</evidence>
<gene>
    <name evidence="2" type="ORF">KB893_016660</name>
    <name evidence="1" type="ORF">KB893_08835</name>
</gene>
<dbReference type="RefSeq" id="WP_211926560.1">
    <property type="nucleotide sequence ID" value="NZ_JAGQFT020000014.1"/>
</dbReference>
<organism evidence="1">
    <name type="scientific">Coralloluteibacterium stylophorae</name>
    <dbReference type="NCBI Taxonomy" id="1776034"/>
    <lineage>
        <taxon>Bacteria</taxon>
        <taxon>Pseudomonadati</taxon>
        <taxon>Pseudomonadota</taxon>
        <taxon>Gammaproteobacteria</taxon>
        <taxon>Lysobacterales</taxon>
        <taxon>Lysobacteraceae</taxon>
        <taxon>Coralloluteibacterium</taxon>
    </lineage>
</organism>
<dbReference type="EMBL" id="JAGQFT020000014">
    <property type="protein sequence ID" value="MBS7458775.1"/>
    <property type="molecule type" value="Genomic_DNA"/>
</dbReference>
<comment type="caution">
    <text evidence="1">The sequence shown here is derived from an EMBL/GenBank/DDBJ whole genome shotgun (WGS) entry which is preliminary data.</text>
</comment>
<name>A0A8J7VT18_9GAMM</name>
<reference evidence="2 3" key="1">
    <citation type="journal article" date="2021" name="Microbiol. Resour. Announc.">
        <title>Draft Genome Sequence of Coralloluteibacterium stylophorae LMG 29479T.</title>
        <authorList>
            <person name="Karlyshev A.V."/>
            <person name="Kudryashova E.B."/>
            <person name="Ariskina E.V."/>
            <person name="Conroy A.P."/>
            <person name="Abidueva E.Y."/>
        </authorList>
    </citation>
    <scope>NUCLEOTIDE SEQUENCE [LARGE SCALE GENOMIC DNA]</scope>
    <source>
        <strain evidence="2 3">LMG 29479</strain>
    </source>
</reference>
<keyword evidence="3" id="KW-1185">Reference proteome</keyword>
<evidence type="ECO:0000313" key="3">
    <source>
        <dbReference type="Proteomes" id="UP000675747"/>
    </source>
</evidence>
<proteinExistence type="predicted"/>
<evidence type="ECO:0000313" key="2">
    <source>
        <dbReference type="EMBL" id="MBS7458775.1"/>
    </source>
</evidence>
<protein>
    <recommendedName>
        <fullName evidence="4">Type III secretion protein</fullName>
    </recommendedName>
</protein>
<accession>A0A8J7VT18</accession>
<dbReference type="AlphaFoldDB" id="A0A8J7VT18"/>
<sequence length="151" mass="15551">MIEAIAQVGVEQAAATAAAGSTAAGAGAAQGPANAYDVAHFRSLYAQSQAEAQPASAVGGLPEGVQVAATTASEPSAGMRQALSFFESLNGRASDVGLRSEEIMARQGDYSPSDLLDLTMRAQHFMFQATLTSNVANRTSDGVQQLFRQQG</sequence>
<dbReference type="EMBL" id="JAGQFT010000064">
    <property type="protein sequence ID" value="MBR0562620.1"/>
    <property type="molecule type" value="Genomic_DNA"/>
</dbReference>
<reference evidence="1" key="2">
    <citation type="submission" date="2021-04" db="EMBL/GenBank/DDBJ databases">
        <authorList>
            <person name="Karlyshev A.V."/>
        </authorList>
    </citation>
    <scope>NUCLEOTIDE SEQUENCE</scope>
    <source>
        <strain evidence="1">LMG 29479</strain>
    </source>
</reference>
<evidence type="ECO:0008006" key="4">
    <source>
        <dbReference type="Google" id="ProtNLM"/>
    </source>
</evidence>